<keyword evidence="1" id="KW-0433">Leucine-rich repeat</keyword>
<feature type="domain" description="TIR" evidence="5">
    <location>
        <begin position="18"/>
        <end position="181"/>
    </location>
</feature>
<dbReference type="Gene3D" id="3.40.50.10140">
    <property type="entry name" value="Toll/interleukin-1 receptor homology (TIR) domain"/>
    <property type="match status" value="1"/>
</dbReference>
<evidence type="ECO:0000256" key="1">
    <source>
        <dbReference type="ARBA" id="ARBA00022614"/>
    </source>
</evidence>
<dbReference type="Pfam" id="PF20160">
    <property type="entry name" value="C-JID"/>
    <property type="match status" value="1"/>
</dbReference>
<gene>
    <name evidence="6" type="ORF">TIFTF001_012412</name>
</gene>
<dbReference type="PROSITE" id="PS50104">
    <property type="entry name" value="TIR"/>
    <property type="match status" value="1"/>
</dbReference>
<dbReference type="AlphaFoldDB" id="A0AA88ANA6"/>
<organism evidence="6 7">
    <name type="scientific">Ficus carica</name>
    <name type="common">Common fig</name>
    <dbReference type="NCBI Taxonomy" id="3494"/>
    <lineage>
        <taxon>Eukaryota</taxon>
        <taxon>Viridiplantae</taxon>
        <taxon>Streptophyta</taxon>
        <taxon>Embryophyta</taxon>
        <taxon>Tracheophyta</taxon>
        <taxon>Spermatophyta</taxon>
        <taxon>Magnoliopsida</taxon>
        <taxon>eudicotyledons</taxon>
        <taxon>Gunneridae</taxon>
        <taxon>Pentapetalae</taxon>
        <taxon>rosids</taxon>
        <taxon>fabids</taxon>
        <taxon>Rosales</taxon>
        <taxon>Moraceae</taxon>
        <taxon>Ficeae</taxon>
        <taxon>Ficus</taxon>
    </lineage>
</organism>
<sequence>MAVAAASSSSSSSSMATEKHDVFLSFRGEDTRDNFTSHLYNALERRKVITYIDNQLIRGEQISRGLLKAIEESKLWIVIFSQNYASSSWCLDELLHILECDHKMGRVVPVFYRVDPSCVRKQSGSYKKALDDLAKRYDADKLAKWKDALTKAANLSGWSTQDSRSESELVEKIIGDIIKKLNNMAPHIAFEGLVGVHQPIYQIESLLDIGSDDVRIIGIWGLAGIGKTTLAHAIFDKLASAMIEGIFLDTSEIKVVDLSPHVFRNAYNLRLLKISSPRLAIDECRVNLPQDLHSLPDALRYLSWDAYPSKSLPSDFAAENLIELRMPDSQVERLWDGVQDLPNLKYIDLSFSMNLIEMPDLSQAPNLEVLTLCGCRNFNNTLKIENIAHLDLRETAIEELPEYIGSSRNLCELRLDNCKSLQNIPSNIFQWESLKELHLSGCLSLKKIPDFPRLLLEDSELNETRLKELDESKVEGCISLKIGVCQLKSLIDLGLSGCSSLEKIPELPRTLAQLDLSDTTIEQVPSSIELLSDLQYLHLRNCKRLRSLPTSICKLQSLAFLDLRGCSKFENFPEILKPMKGLFYLDLSETGITDLPSSIENLVSLRRLILGFCPNLKFVPISIYKLQGLIKLELSGFSELLNCHSPTVARLANLERLTLSDSDMSEIPDNFLRSLHSIPDWYLNGKRVDTPRMKFPTLQWFCIRNCKNLRSLPELPFDVLDLDAQGCTSLETVSRSSIAILHGALHQDQWEYPLGACVLFLNCVKLNESARSNIIADAQLRILRMATDVLLRTLKERVESNIENASICYPGNEIPEWYNYQASGSSINVVLPLNWLDSNFLGFTLCFVAAFNEHNYSRHELRFECEIHLKTDTDESHKSKYVLRANDRGMIDSNKTTIVNSDHVFFMYEHRILKACKAVEGTITEVSFHFCPVYIDYFSGNKTPIDSSEVKRCGIRLLYRQEADEHFASDPDYWKSVEEDCHPISKEIAEPSGSKLVLEYDRENEGDERPSKSEIVEEFGFAGDHNVAGESIAREDDVVNNSSRSRGSENLFEFEATDNNDESKSSISCGCLLFLSHVRGKLIRTSDLVKRQEKKNASYITSACFAVDFPQHDLQGCSRLIFYY</sequence>
<dbReference type="InterPro" id="IPR000157">
    <property type="entry name" value="TIR_dom"/>
</dbReference>
<evidence type="ECO:0000313" key="6">
    <source>
        <dbReference type="EMBL" id="GMN43221.1"/>
    </source>
</evidence>
<dbReference type="InterPro" id="IPR035897">
    <property type="entry name" value="Toll_tir_struct_dom_sf"/>
</dbReference>
<dbReference type="GO" id="GO:0007165">
    <property type="term" value="P:signal transduction"/>
    <property type="evidence" value="ECO:0007669"/>
    <property type="project" value="InterPro"/>
</dbReference>
<keyword evidence="2" id="KW-0677">Repeat</keyword>
<dbReference type="InterPro" id="IPR027417">
    <property type="entry name" value="P-loop_NTPase"/>
</dbReference>
<dbReference type="Pfam" id="PF01582">
    <property type="entry name" value="TIR"/>
    <property type="match status" value="1"/>
</dbReference>
<dbReference type="SUPFAM" id="SSF52200">
    <property type="entry name" value="Toll/Interleukin receptor TIR domain"/>
    <property type="match status" value="1"/>
</dbReference>
<dbReference type="SMART" id="SM00255">
    <property type="entry name" value="TIR"/>
    <property type="match status" value="1"/>
</dbReference>
<dbReference type="PRINTS" id="PR00364">
    <property type="entry name" value="DISEASERSIST"/>
</dbReference>
<dbReference type="InterPro" id="IPR032675">
    <property type="entry name" value="LRR_dom_sf"/>
</dbReference>
<keyword evidence="7" id="KW-1185">Reference proteome</keyword>
<dbReference type="SUPFAM" id="SSF52540">
    <property type="entry name" value="P-loop containing nucleoside triphosphate hydrolases"/>
    <property type="match status" value="1"/>
</dbReference>
<name>A0AA88ANA6_FICCA</name>
<keyword evidence="3" id="KW-0611">Plant defense</keyword>
<dbReference type="EMBL" id="BTGU01000016">
    <property type="protein sequence ID" value="GMN43221.1"/>
    <property type="molecule type" value="Genomic_DNA"/>
</dbReference>
<dbReference type="Gene3D" id="3.80.10.10">
    <property type="entry name" value="Ribonuclease Inhibitor"/>
    <property type="match status" value="3"/>
</dbReference>
<dbReference type="InterPro" id="IPR011713">
    <property type="entry name" value="Leu-rich_rpt_3"/>
</dbReference>
<dbReference type="InterPro" id="IPR045344">
    <property type="entry name" value="C-JID"/>
</dbReference>
<dbReference type="InterPro" id="IPR058546">
    <property type="entry name" value="RPS4B/Roq1-like_LRR"/>
</dbReference>
<accession>A0AA88ANA6</accession>
<dbReference type="SUPFAM" id="SSF52047">
    <property type="entry name" value="RNI-like"/>
    <property type="match status" value="1"/>
</dbReference>
<dbReference type="Pfam" id="PF23286">
    <property type="entry name" value="LRR_13"/>
    <property type="match status" value="1"/>
</dbReference>
<evidence type="ECO:0000256" key="2">
    <source>
        <dbReference type="ARBA" id="ARBA00022737"/>
    </source>
</evidence>
<dbReference type="FunFam" id="3.40.50.10140:FF:000007">
    <property type="entry name" value="Disease resistance protein (TIR-NBS-LRR class)"/>
    <property type="match status" value="1"/>
</dbReference>
<dbReference type="SUPFAM" id="SSF52058">
    <property type="entry name" value="L domain-like"/>
    <property type="match status" value="1"/>
</dbReference>
<evidence type="ECO:0000259" key="5">
    <source>
        <dbReference type="PROSITE" id="PS50104"/>
    </source>
</evidence>
<dbReference type="GO" id="GO:0006952">
    <property type="term" value="P:defense response"/>
    <property type="evidence" value="ECO:0007669"/>
    <property type="project" value="InterPro"/>
</dbReference>
<evidence type="ECO:0000256" key="4">
    <source>
        <dbReference type="ARBA" id="ARBA00023027"/>
    </source>
</evidence>
<dbReference type="Pfam" id="PF07725">
    <property type="entry name" value="LRR_3"/>
    <property type="match status" value="1"/>
</dbReference>
<evidence type="ECO:0000313" key="7">
    <source>
        <dbReference type="Proteomes" id="UP001187192"/>
    </source>
</evidence>
<dbReference type="InterPro" id="IPR044974">
    <property type="entry name" value="Disease_R_plants"/>
</dbReference>
<dbReference type="Proteomes" id="UP001187192">
    <property type="component" value="Unassembled WGS sequence"/>
</dbReference>
<proteinExistence type="predicted"/>
<dbReference type="PANTHER" id="PTHR11017:SF479">
    <property type="entry name" value="DISEASE RESISTANCE PROTEIN (TIR-NBS-LRR CLASS) FAMILY"/>
    <property type="match status" value="1"/>
</dbReference>
<reference evidence="6" key="1">
    <citation type="submission" date="2023-07" db="EMBL/GenBank/DDBJ databases">
        <title>draft genome sequence of fig (Ficus carica).</title>
        <authorList>
            <person name="Takahashi T."/>
            <person name="Nishimura K."/>
        </authorList>
    </citation>
    <scope>NUCLEOTIDE SEQUENCE</scope>
</reference>
<dbReference type="PANTHER" id="PTHR11017">
    <property type="entry name" value="LEUCINE-RICH REPEAT-CONTAINING PROTEIN"/>
    <property type="match status" value="1"/>
</dbReference>
<keyword evidence="4" id="KW-0520">NAD</keyword>
<protein>
    <recommendedName>
        <fullName evidence="5">TIR domain-containing protein</fullName>
    </recommendedName>
</protein>
<comment type="caution">
    <text evidence="6">The sequence shown here is derived from an EMBL/GenBank/DDBJ whole genome shotgun (WGS) entry which is preliminary data.</text>
</comment>
<evidence type="ECO:0000256" key="3">
    <source>
        <dbReference type="ARBA" id="ARBA00022821"/>
    </source>
</evidence>